<dbReference type="OrthoDB" id="9806976at2"/>
<sequence length="129" mass="14498">MHAFDILGDPVRRRIIELLADGEMSAGEVGAIVQREFGISQPGVSQHLRVLRENGFATVRPQGTRRLYAVDPTPLQELDHWLERYRGFWSQRLDALGTEIARGRIRRQAESGEGRAGRRPRRPAGDAGD</sequence>
<dbReference type="InterPro" id="IPR011991">
    <property type="entry name" value="ArsR-like_HTH"/>
</dbReference>
<dbReference type="EMBL" id="POTY01000001">
    <property type="protein sequence ID" value="PZG24364.1"/>
    <property type="molecule type" value="Genomic_DNA"/>
</dbReference>
<name>A0A2W2GC59_9ACTN</name>
<dbReference type="GO" id="GO:0003677">
    <property type="term" value="F:DNA binding"/>
    <property type="evidence" value="ECO:0007669"/>
    <property type="project" value="UniProtKB-KW"/>
</dbReference>
<comment type="caution">
    <text evidence="6">The sequence shown here is derived from an EMBL/GenBank/DDBJ whole genome shotgun (WGS) entry which is preliminary data.</text>
</comment>
<evidence type="ECO:0000259" key="5">
    <source>
        <dbReference type="PROSITE" id="PS50987"/>
    </source>
</evidence>
<evidence type="ECO:0000313" key="7">
    <source>
        <dbReference type="Proteomes" id="UP000248924"/>
    </source>
</evidence>
<protein>
    <submittedName>
        <fullName evidence="6">Transcriptional regulator</fullName>
    </submittedName>
</protein>
<dbReference type="PRINTS" id="PR00778">
    <property type="entry name" value="HTHARSR"/>
</dbReference>
<evidence type="ECO:0000256" key="2">
    <source>
        <dbReference type="ARBA" id="ARBA00023125"/>
    </source>
</evidence>
<dbReference type="SUPFAM" id="SSF46785">
    <property type="entry name" value="Winged helix' DNA-binding domain"/>
    <property type="match status" value="1"/>
</dbReference>
<dbReference type="InterPro" id="IPR001845">
    <property type="entry name" value="HTH_ArsR_DNA-bd_dom"/>
</dbReference>
<feature type="domain" description="HTH arsR-type" evidence="5">
    <location>
        <begin position="1"/>
        <end position="90"/>
    </location>
</feature>
<dbReference type="Pfam" id="PF12840">
    <property type="entry name" value="HTH_20"/>
    <property type="match status" value="1"/>
</dbReference>
<keyword evidence="3" id="KW-0804">Transcription</keyword>
<reference evidence="6 7" key="1">
    <citation type="submission" date="2018-01" db="EMBL/GenBank/DDBJ databases">
        <title>Draft genome sequence of Jishengella sp. NA12.</title>
        <authorList>
            <person name="Sahin N."/>
            <person name="Ay H."/>
            <person name="Saygin H."/>
        </authorList>
    </citation>
    <scope>NUCLEOTIDE SEQUENCE [LARGE SCALE GENOMIC DNA]</scope>
    <source>
        <strain evidence="6 7">NA12</strain>
    </source>
</reference>
<dbReference type="InterPro" id="IPR036388">
    <property type="entry name" value="WH-like_DNA-bd_sf"/>
</dbReference>
<dbReference type="GO" id="GO:0003700">
    <property type="term" value="F:DNA-binding transcription factor activity"/>
    <property type="evidence" value="ECO:0007669"/>
    <property type="project" value="InterPro"/>
</dbReference>
<proteinExistence type="predicted"/>
<dbReference type="CDD" id="cd00090">
    <property type="entry name" value="HTH_ARSR"/>
    <property type="match status" value="1"/>
</dbReference>
<dbReference type="Proteomes" id="UP000248924">
    <property type="component" value="Unassembled WGS sequence"/>
</dbReference>
<evidence type="ECO:0000256" key="1">
    <source>
        <dbReference type="ARBA" id="ARBA00023015"/>
    </source>
</evidence>
<evidence type="ECO:0000256" key="4">
    <source>
        <dbReference type="SAM" id="MobiDB-lite"/>
    </source>
</evidence>
<dbReference type="InterPro" id="IPR036390">
    <property type="entry name" value="WH_DNA-bd_sf"/>
</dbReference>
<dbReference type="SMART" id="SM00418">
    <property type="entry name" value="HTH_ARSR"/>
    <property type="match status" value="1"/>
</dbReference>
<keyword evidence="1" id="KW-0805">Transcription regulation</keyword>
<accession>A0A2W2GC59</accession>
<dbReference type="NCBIfam" id="NF033788">
    <property type="entry name" value="HTH_metalloreg"/>
    <property type="match status" value="1"/>
</dbReference>
<dbReference type="RefSeq" id="WP_111211650.1">
    <property type="nucleotide sequence ID" value="NZ_POTY01000001.1"/>
</dbReference>
<dbReference type="Gene3D" id="1.10.10.10">
    <property type="entry name" value="Winged helix-like DNA-binding domain superfamily/Winged helix DNA-binding domain"/>
    <property type="match status" value="1"/>
</dbReference>
<evidence type="ECO:0000313" key="6">
    <source>
        <dbReference type="EMBL" id="PZG24364.1"/>
    </source>
</evidence>
<evidence type="ECO:0000256" key="3">
    <source>
        <dbReference type="ARBA" id="ARBA00023163"/>
    </source>
</evidence>
<dbReference type="PANTHER" id="PTHR33154:SF33">
    <property type="entry name" value="TRANSCRIPTIONAL REPRESSOR SDPR"/>
    <property type="match status" value="1"/>
</dbReference>
<dbReference type="PROSITE" id="PS50987">
    <property type="entry name" value="HTH_ARSR_2"/>
    <property type="match status" value="1"/>
</dbReference>
<gene>
    <name evidence="6" type="ORF">C1I95_00105</name>
</gene>
<organism evidence="6 7">
    <name type="scientific">Micromonospora craterilacus</name>
    <dbReference type="NCBI Taxonomy" id="1655439"/>
    <lineage>
        <taxon>Bacteria</taxon>
        <taxon>Bacillati</taxon>
        <taxon>Actinomycetota</taxon>
        <taxon>Actinomycetes</taxon>
        <taxon>Micromonosporales</taxon>
        <taxon>Micromonosporaceae</taxon>
        <taxon>Micromonospora</taxon>
    </lineage>
</organism>
<feature type="compositionally biased region" description="Basic and acidic residues" evidence="4">
    <location>
        <begin position="107"/>
        <end position="116"/>
    </location>
</feature>
<keyword evidence="2" id="KW-0238">DNA-binding</keyword>
<feature type="region of interest" description="Disordered" evidence="4">
    <location>
        <begin position="104"/>
        <end position="129"/>
    </location>
</feature>
<dbReference type="InterPro" id="IPR051081">
    <property type="entry name" value="HTH_MetalResp_TranReg"/>
</dbReference>
<dbReference type="PANTHER" id="PTHR33154">
    <property type="entry name" value="TRANSCRIPTIONAL REGULATOR, ARSR FAMILY"/>
    <property type="match status" value="1"/>
</dbReference>
<dbReference type="AlphaFoldDB" id="A0A2W2GC59"/>
<keyword evidence="7" id="KW-1185">Reference proteome</keyword>